<comment type="subcellular location">
    <subcellularLocation>
        <location evidence="8">Cell membrane</location>
        <topology evidence="8">Peripheral membrane protein</topology>
    </subcellularLocation>
    <subcellularLocation>
        <location evidence="1">Endomembrane system</location>
        <topology evidence="1">Peripheral membrane protein</topology>
    </subcellularLocation>
</comment>
<comment type="function">
    <text evidence="8">Produces ATP from ADP in the presence of a proton gradient across the membrane.</text>
</comment>
<dbReference type="EMBL" id="LR130778">
    <property type="protein sequence ID" value="VDN47879.1"/>
    <property type="molecule type" value="Genomic_DNA"/>
</dbReference>
<keyword evidence="14" id="KW-1185">Reference proteome</keyword>
<evidence type="ECO:0000256" key="5">
    <source>
        <dbReference type="ARBA" id="ARBA00023136"/>
    </source>
</evidence>
<keyword evidence="8" id="KW-1003">Cell membrane</keyword>
<dbReference type="KEGG" id="cbar:PATL70BA_1999"/>
<dbReference type="CDD" id="cd12152">
    <property type="entry name" value="F1-ATPase_delta"/>
    <property type="match status" value="1"/>
</dbReference>
<keyword evidence="7 8" id="KW-0066">ATP synthesis</keyword>
<dbReference type="NCBIfam" id="TIGR01216">
    <property type="entry name" value="ATP_synt_epsi"/>
    <property type="match status" value="1"/>
</dbReference>
<keyword evidence="10" id="KW-0175">Coiled coil</keyword>
<dbReference type="InterPro" id="IPR020546">
    <property type="entry name" value="ATP_synth_F1_dsu/esu_N"/>
</dbReference>
<reference evidence="13 14" key="1">
    <citation type="submission" date="2018-09" db="EMBL/GenBank/DDBJ databases">
        <authorList>
            <person name="Postec A."/>
        </authorList>
    </citation>
    <scope>NUCLEOTIDE SEQUENCE [LARGE SCALE GENOMIC DNA]</scope>
    <source>
        <strain evidence="13">70B-A</strain>
    </source>
</reference>
<keyword evidence="4 8" id="KW-0406">Ion transport</keyword>
<keyword evidence="8" id="KW-0375">Hydrogen ion transport</keyword>
<gene>
    <name evidence="8 13" type="primary">atpC</name>
    <name evidence="13" type="ORF">PATL70BA_1999</name>
</gene>
<feature type="coiled-coil region" evidence="10">
    <location>
        <begin position="92"/>
        <end position="119"/>
    </location>
</feature>
<dbReference type="Pfam" id="PF00401">
    <property type="entry name" value="ATP-synt_DE"/>
    <property type="match status" value="1"/>
</dbReference>
<dbReference type="Pfam" id="PF02823">
    <property type="entry name" value="ATP-synt_DE_N"/>
    <property type="match status" value="1"/>
</dbReference>
<evidence type="ECO:0000256" key="2">
    <source>
        <dbReference type="ARBA" id="ARBA00005712"/>
    </source>
</evidence>
<evidence type="ECO:0000256" key="10">
    <source>
        <dbReference type="SAM" id="Coils"/>
    </source>
</evidence>
<dbReference type="PANTHER" id="PTHR13822:SF10">
    <property type="entry name" value="ATP SYNTHASE EPSILON CHAIN, CHLOROPLASTIC"/>
    <property type="match status" value="1"/>
</dbReference>
<dbReference type="InterPro" id="IPR036771">
    <property type="entry name" value="ATPsynth_dsu/esu_N"/>
</dbReference>
<dbReference type="PANTHER" id="PTHR13822">
    <property type="entry name" value="ATP SYNTHASE DELTA/EPSILON CHAIN"/>
    <property type="match status" value="1"/>
</dbReference>
<keyword evidence="5 8" id="KW-0472">Membrane</keyword>
<feature type="domain" description="ATP synthase F1 complex delta/epsilon subunit N-terminal" evidence="12">
    <location>
        <begin position="7"/>
        <end position="84"/>
    </location>
</feature>
<dbReference type="AlphaFoldDB" id="A0A3P7S6E9"/>
<dbReference type="InterPro" id="IPR020547">
    <property type="entry name" value="ATP_synth_F1_esu_C"/>
</dbReference>
<evidence type="ECO:0000256" key="1">
    <source>
        <dbReference type="ARBA" id="ARBA00004184"/>
    </source>
</evidence>
<dbReference type="GO" id="GO:0046933">
    <property type="term" value="F:proton-transporting ATP synthase activity, rotational mechanism"/>
    <property type="evidence" value="ECO:0007669"/>
    <property type="project" value="UniProtKB-UniRule"/>
</dbReference>
<dbReference type="InterPro" id="IPR001469">
    <property type="entry name" value="ATP_synth_F1_dsu/esu"/>
</dbReference>
<sequence length="144" mass="16256">MATNKIELHIVTPDREFFAAEVDALSFKTTEGFIGVLYDHIPLITTLTSGKAVFKNDKDTFEAVLHNGFAEIGEEKVTILTDAAEWADEIDMDRALSARQRAEKKLEEMTHKEDKHKEEVVIQAQASLLRALARIEMAQARQDK</sequence>
<evidence type="ECO:0000313" key="14">
    <source>
        <dbReference type="Proteomes" id="UP000279029"/>
    </source>
</evidence>
<protein>
    <recommendedName>
        <fullName evidence="8">ATP synthase epsilon chain</fullName>
    </recommendedName>
    <alternativeName>
        <fullName evidence="8">ATP synthase F1 sector epsilon subunit</fullName>
    </alternativeName>
    <alternativeName>
        <fullName evidence="8">F-ATPase epsilon subunit</fullName>
    </alternativeName>
</protein>
<accession>A0A3P7S6E9</accession>
<dbReference type="HAMAP" id="MF_00530">
    <property type="entry name" value="ATP_synth_epsil_bac"/>
    <property type="match status" value="1"/>
</dbReference>
<evidence type="ECO:0000313" key="13">
    <source>
        <dbReference type="EMBL" id="VDN47879.1"/>
    </source>
</evidence>
<dbReference type="RefSeq" id="WP_125137118.1">
    <property type="nucleotide sequence ID" value="NZ_LR130778.1"/>
</dbReference>
<evidence type="ECO:0000259" key="11">
    <source>
        <dbReference type="Pfam" id="PF00401"/>
    </source>
</evidence>
<feature type="domain" description="ATP synthase epsilon subunit C-terminal" evidence="11">
    <location>
        <begin position="88"/>
        <end position="139"/>
    </location>
</feature>
<keyword evidence="6 8" id="KW-0139">CF(1)</keyword>
<dbReference type="GO" id="GO:0005524">
    <property type="term" value="F:ATP binding"/>
    <property type="evidence" value="ECO:0007669"/>
    <property type="project" value="UniProtKB-UniRule"/>
</dbReference>
<dbReference type="GO" id="GO:0045259">
    <property type="term" value="C:proton-transporting ATP synthase complex"/>
    <property type="evidence" value="ECO:0007669"/>
    <property type="project" value="UniProtKB-KW"/>
</dbReference>
<name>A0A3P7S6E9_9FIRM</name>
<comment type="subunit">
    <text evidence="8 9">F-type ATPases have 2 components, CF(1) - the catalytic core - and CF(0) - the membrane proton channel. CF(1) has five subunits: alpha(3), beta(3), gamma(1), delta(1), epsilon(1). CF(0) has three main subunits: a, b and c.</text>
</comment>
<evidence type="ECO:0000256" key="4">
    <source>
        <dbReference type="ARBA" id="ARBA00023065"/>
    </source>
</evidence>
<dbReference type="Proteomes" id="UP000279029">
    <property type="component" value="Chromosome"/>
</dbReference>
<evidence type="ECO:0000256" key="8">
    <source>
        <dbReference type="HAMAP-Rule" id="MF_00530"/>
    </source>
</evidence>
<organism evidence="13 14">
    <name type="scientific">Petrocella atlantisensis</name>
    <dbReference type="NCBI Taxonomy" id="2173034"/>
    <lineage>
        <taxon>Bacteria</taxon>
        <taxon>Bacillati</taxon>
        <taxon>Bacillota</taxon>
        <taxon>Clostridia</taxon>
        <taxon>Lachnospirales</taxon>
        <taxon>Vallitaleaceae</taxon>
        <taxon>Petrocella</taxon>
    </lineage>
</organism>
<dbReference type="Gene3D" id="2.60.15.10">
    <property type="entry name" value="F0F1 ATP synthase delta/epsilon subunit, N-terminal"/>
    <property type="match status" value="1"/>
</dbReference>
<evidence type="ECO:0000256" key="3">
    <source>
        <dbReference type="ARBA" id="ARBA00022448"/>
    </source>
</evidence>
<dbReference type="SUPFAM" id="SSF51344">
    <property type="entry name" value="Epsilon subunit of F1F0-ATP synthase N-terminal domain"/>
    <property type="match status" value="1"/>
</dbReference>
<keyword evidence="3 8" id="KW-0813">Transport</keyword>
<dbReference type="OrthoDB" id="9804110at2"/>
<dbReference type="Gene3D" id="1.20.5.440">
    <property type="entry name" value="ATP synthase delta/epsilon subunit, C-terminal domain"/>
    <property type="match status" value="1"/>
</dbReference>
<evidence type="ECO:0000256" key="9">
    <source>
        <dbReference type="RuleBase" id="RU003656"/>
    </source>
</evidence>
<evidence type="ECO:0000259" key="12">
    <source>
        <dbReference type="Pfam" id="PF02823"/>
    </source>
</evidence>
<dbReference type="GO" id="GO:0005886">
    <property type="term" value="C:plasma membrane"/>
    <property type="evidence" value="ECO:0007669"/>
    <property type="project" value="UniProtKB-SubCell"/>
</dbReference>
<evidence type="ECO:0000256" key="6">
    <source>
        <dbReference type="ARBA" id="ARBA00023196"/>
    </source>
</evidence>
<dbReference type="GO" id="GO:0012505">
    <property type="term" value="C:endomembrane system"/>
    <property type="evidence" value="ECO:0007669"/>
    <property type="project" value="UniProtKB-SubCell"/>
</dbReference>
<evidence type="ECO:0000256" key="7">
    <source>
        <dbReference type="ARBA" id="ARBA00023310"/>
    </source>
</evidence>
<proteinExistence type="inferred from homology"/>
<comment type="similarity">
    <text evidence="2 8 9">Belongs to the ATPase epsilon chain family.</text>
</comment>